<name>A0AA41MTN5_SCICA</name>
<protein>
    <submittedName>
        <fullName evidence="9">Vomeronasal type-2 receptor 26</fullName>
    </submittedName>
</protein>
<dbReference type="InterPro" id="IPR001828">
    <property type="entry name" value="ANF_lig-bd_rcpt"/>
</dbReference>
<dbReference type="EMBL" id="JAATJV010312937">
    <property type="protein sequence ID" value="MBZ3877969.1"/>
    <property type="molecule type" value="Genomic_DNA"/>
</dbReference>
<reference evidence="9" key="1">
    <citation type="submission" date="2020-03" db="EMBL/GenBank/DDBJ databases">
        <title>Studies in the Genomics of Life Span.</title>
        <authorList>
            <person name="Glass D."/>
        </authorList>
    </citation>
    <scope>NUCLEOTIDE SEQUENCE</scope>
    <source>
        <strain evidence="9">SUZIE</strain>
        <tissue evidence="9">Muscle</tissue>
    </source>
</reference>
<feature type="domain" description="Receptor ligand binding region" evidence="8">
    <location>
        <begin position="80"/>
        <end position="249"/>
    </location>
</feature>
<organism evidence="9 10">
    <name type="scientific">Sciurus carolinensis</name>
    <name type="common">Eastern gray squirrel</name>
    <dbReference type="NCBI Taxonomy" id="30640"/>
    <lineage>
        <taxon>Eukaryota</taxon>
        <taxon>Metazoa</taxon>
        <taxon>Chordata</taxon>
        <taxon>Craniata</taxon>
        <taxon>Vertebrata</taxon>
        <taxon>Euteleostomi</taxon>
        <taxon>Mammalia</taxon>
        <taxon>Eutheria</taxon>
        <taxon>Euarchontoglires</taxon>
        <taxon>Glires</taxon>
        <taxon>Rodentia</taxon>
        <taxon>Sciuromorpha</taxon>
        <taxon>Sciuridae</taxon>
        <taxon>Sciurinae</taxon>
        <taxon>Sciurini</taxon>
        <taxon>Sciurus</taxon>
    </lineage>
</organism>
<sequence>MPCKALSSLPERESLQCLPGAREPSSHQLHVKAGDPHTGLESLIQVLHSGKVDCEMHCWITFTPCSLVFSWLWKNYQYVLAFYFAIQEVNKDSHLLPNLTLGFQVYNAFSSDQFTLWSTLHWLSGKMDPLPNYNCQTQTKSPAVIAGTTSAFSAEIGTILELYKTPQVTYGPFDPMLSDENQFPSLYQMAPKDSSLAQGMVSLLLHFGWTWMALFISYDLKGEQFLRDLKAELVKNGICVALTEKLPDTKTMYGPSDITFMSRIRLHLFLKKIQFTNRAGDHISLDEKSKQMVQYDIHNAVNFPAGLGLLVKVGEFVSKSSLGQGLVITEEMIEWPIGFTEVRSISVWVRGRNLNGVLK</sequence>
<proteinExistence type="predicted"/>
<evidence type="ECO:0000256" key="2">
    <source>
        <dbReference type="ARBA" id="ARBA00022692"/>
    </source>
</evidence>
<dbReference type="InterPro" id="IPR000337">
    <property type="entry name" value="GPCR_3"/>
</dbReference>
<evidence type="ECO:0000259" key="8">
    <source>
        <dbReference type="Pfam" id="PF01094"/>
    </source>
</evidence>
<dbReference type="AlphaFoldDB" id="A0AA41MTN5"/>
<dbReference type="PANTHER" id="PTHR24061">
    <property type="entry name" value="CALCIUM-SENSING RECEPTOR-RELATED"/>
    <property type="match status" value="1"/>
</dbReference>
<gene>
    <name evidence="9" type="ORF">SUZIE_145595</name>
</gene>
<evidence type="ECO:0000256" key="7">
    <source>
        <dbReference type="ARBA" id="ARBA00023180"/>
    </source>
</evidence>
<keyword evidence="3" id="KW-0732">Signal</keyword>
<dbReference type="GO" id="GO:0004930">
    <property type="term" value="F:G protein-coupled receptor activity"/>
    <property type="evidence" value="ECO:0007669"/>
    <property type="project" value="InterPro"/>
</dbReference>
<dbReference type="InterPro" id="IPR028082">
    <property type="entry name" value="Peripla_BP_I"/>
</dbReference>
<dbReference type="GO" id="GO:0005886">
    <property type="term" value="C:plasma membrane"/>
    <property type="evidence" value="ECO:0007669"/>
    <property type="project" value="TreeGrafter"/>
</dbReference>
<evidence type="ECO:0000256" key="5">
    <source>
        <dbReference type="ARBA" id="ARBA00023136"/>
    </source>
</evidence>
<dbReference type="Gene3D" id="3.40.50.2300">
    <property type="match status" value="4"/>
</dbReference>
<evidence type="ECO:0000256" key="4">
    <source>
        <dbReference type="ARBA" id="ARBA00022989"/>
    </source>
</evidence>
<keyword evidence="7" id="KW-0325">Glycoprotein</keyword>
<dbReference type="Proteomes" id="UP001166674">
    <property type="component" value="Unassembled WGS sequence"/>
</dbReference>
<evidence type="ECO:0000313" key="9">
    <source>
        <dbReference type="EMBL" id="MBZ3877969.1"/>
    </source>
</evidence>
<keyword evidence="4" id="KW-1133">Transmembrane helix</keyword>
<keyword evidence="10" id="KW-1185">Reference proteome</keyword>
<evidence type="ECO:0000256" key="3">
    <source>
        <dbReference type="ARBA" id="ARBA00022729"/>
    </source>
</evidence>
<dbReference type="InterPro" id="IPR000068">
    <property type="entry name" value="GPCR_3_Ca_sens_rcpt-rel"/>
</dbReference>
<comment type="subcellular location">
    <subcellularLocation>
        <location evidence="1">Membrane</location>
        <topology evidence="1">Multi-pass membrane protein</topology>
    </subcellularLocation>
</comment>
<keyword evidence="2" id="KW-0812">Transmembrane</keyword>
<accession>A0AA41MTN5</accession>
<evidence type="ECO:0000313" key="10">
    <source>
        <dbReference type="Proteomes" id="UP001166674"/>
    </source>
</evidence>
<comment type="caution">
    <text evidence="9">The sequence shown here is derived from an EMBL/GenBank/DDBJ whole genome shotgun (WGS) entry which is preliminary data.</text>
</comment>
<evidence type="ECO:0000256" key="6">
    <source>
        <dbReference type="ARBA" id="ARBA00023170"/>
    </source>
</evidence>
<dbReference type="Pfam" id="PF01094">
    <property type="entry name" value="ANF_receptor"/>
    <property type="match status" value="1"/>
</dbReference>
<dbReference type="SUPFAM" id="SSF53822">
    <property type="entry name" value="Periplasmic binding protein-like I"/>
    <property type="match status" value="1"/>
</dbReference>
<keyword evidence="5" id="KW-0472">Membrane</keyword>
<keyword evidence="6 9" id="KW-0675">Receptor</keyword>
<dbReference type="PANTHER" id="PTHR24061:SF545">
    <property type="entry name" value="VOMERONASAL 2, RECEPTOR 118-RELATED"/>
    <property type="match status" value="1"/>
</dbReference>
<evidence type="ECO:0000256" key="1">
    <source>
        <dbReference type="ARBA" id="ARBA00004141"/>
    </source>
</evidence>
<dbReference type="PRINTS" id="PR00248">
    <property type="entry name" value="GPCRMGR"/>
</dbReference>